<evidence type="ECO:0000256" key="1">
    <source>
        <dbReference type="ARBA" id="ARBA00008984"/>
    </source>
</evidence>
<evidence type="ECO:0000259" key="2">
    <source>
        <dbReference type="PROSITE" id="PS01148"/>
    </source>
</evidence>
<gene>
    <name evidence="3" type="ORF">E2B99_03130</name>
</gene>
<evidence type="ECO:0000313" key="4">
    <source>
        <dbReference type="Proteomes" id="UP000297834"/>
    </source>
</evidence>
<protein>
    <submittedName>
        <fullName evidence="3">Sulfurtransferase TusA family protein</fullName>
    </submittedName>
</protein>
<comment type="caution">
    <text evidence="3">The sequence shown here is derived from an EMBL/GenBank/DDBJ whole genome shotgun (WGS) entry which is preliminary data.</text>
</comment>
<keyword evidence="4" id="KW-1185">Reference proteome</keyword>
<dbReference type="CDD" id="cd00291">
    <property type="entry name" value="SirA_YedF_YeeD"/>
    <property type="match status" value="1"/>
</dbReference>
<dbReference type="STRING" id="1120977.GCA_000619845_01170"/>
<dbReference type="PANTHER" id="PTHR33279:SF6">
    <property type="entry name" value="SULFUR CARRIER PROTEIN YEDF-RELATED"/>
    <property type="match status" value="1"/>
</dbReference>
<dbReference type="InterPro" id="IPR036868">
    <property type="entry name" value="TusA-like_sf"/>
</dbReference>
<dbReference type="Pfam" id="PF01206">
    <property type="entry name" value="TusA"/>
    <property type="match status" value="1"/>
</dbReference>
<dbReference type="GO" id="GO:0016740">
    <property type="term" value="F:transferase activity"/>
    <property type="evidence" value="ECO:0007669"/>
    <property type="project" value="UniProtKB-KW"/>
</dbReference>
<dbReference type="PANTHER" id="PTHR33279">
    <property type="entry name" value="SULFUR CARRIER PROTEIN YEDF-RELATED"/>
    <property type="match status" value="1"/>
</dbReference>
<dbReference type="InterPro" id="IPR001455">
    <property type="entry name" value="TusA-like"/>
</dbReference>
<dbReference type="SUPFAM" id="SSF64307">
    <property type="entry name" value="SirA-like"/>
    <property type="match status" value="1"/>
</dbReference>
<sequence>MPVNSKMPLYKNIDATGLACPLPLLKLKQALHSMGAGEQVVLKASDANSLTDIKRFCEISGHSFEIIRQENQLFEFLIQKKNS</sequence>
<dbReference type="PROSITE" id="PS01148">
    <property type="entry name" value="UPF0033"/>
    <property type="match status" value="1"/>
</dbReference>
<feature type="domain" description="UPF0033" evidence="2">
    <location>
        <begin position="13"/>
        <end position="37"/>
    </location>
</feature>
<name>A0A4Y7XEN1_9GAMM</name>
<comment type="similarity">
    <text evidence="1">Belongs to the sulfur carrier protein TusA family.</text>
</comment>
<organism evidence="3 4">
    <name type="scientific">Alkanindiges illinoisensis</name>
    <dbReference type="NCBI Taxonomy" id="197183"/>
    <lineage>
        <taxon>Bacteria</taxon>
        <taxon>Pseudomonadati</taxon>
        <taxon>Pseudomonadota</taxon>
        <taxon>Gammaproteobacteria</taxon>
        <taxon>Moraxellales</taxon>
        <taxon>Moraxellaceae</taxon>
        <taxon>Alkanindiges</taxon>
    </lineage>
</organism>
<dbReference type="AlphaFoldDB" id="A0A4Y7XEN1"/>
<accession>A0A4Y7XEN1</accession>
<dbReference type="OrthoDB" id="9797551at2"/>
<reference evidence="3 4" key="1">
    <citation type="submission" date="2019-03" db="EMBL/GenBank/DDBJ databases">
        <title>Alkanindiges illinoisensis: a potential pathogenic isolated from ascites of a gastric cancer patient with abdominal metastasis.</title>
        <authorList>
            <person name="Hu X."/>
            <person name="Yang B."/>
            <person name="Yan X."/>
            <person name="Lin L."/>
            <person name="Zhao H."/>
            <person name="Zhou F."/>
            <person name="Su B."/>
            <person name="Chen J."/>
            <person name="Rui Y."/>
            <person name="Wang Q."/>
            <person name="Zheng L."/>
        </authorList>
    </citation>
    <scope>NUCLEOTIDE SEQUENCE [LARGE SCALE GENOMIC DNA]</scope>
    <source>
        <strain evidence="3 4">NFYY 23406</strain>
    </source>
</reference>
<dbReference type="Gene3D" id="3.30.110.40">
    <property type="entry name" value="TusA-like domain"/>
    <property type="match status" value="1"/>
</dbReference>
<dbReference type="Proteomes" id="UP000297834">
    <property type="component" value="Unassembled WGS sequence"/>
</dbReference>
<dbReference type="RefSeq" id="WP_134243521.1">
    <property type="nucleotide sequence ID" value="NZ_SNTY01000011.1"/>
</dbReference>
<dbReference type="EMBL" id="SNTY01000011">
    <property type="protein sequence ID" value="TEU30195.1"/>
    <property type="molecule type" value="Genomic_DNA"/>
</dbReference>
<keyword evidence="3" id="KW-0808">Transferase</keyword>
<proteinExistence type="inferred from homology"/>
<evidence type="ECO:0000313" key="3">
    <source>
        <dbReference type="EMBL" id="TEU30195.1"/>
    </source>
</evidence>